<name>A0ACB8WVW1_9TELE</name>
<dbReference type="Proteomes" id="UP000831701">
    <property type="component" value="Chromosome 6"/>
</dbReference>
<sequence length="94" mass="9743">MGSGTQLLGLLLLFVGRTAVQSTQAFLESLGGVLDSALTGDSIVTRRLQRSCGQRQFRGRLGTLSQSGPCSPASIVDPAVRSCGPDARSLVPVV</sequence>
<gene>
    <name evidence="1" type="ORF">L3Q82_024354</name>
</gene>
<evidence type="ECO:0000313" key="1">
    <source>
        <dbReference type="EMBL" id="KAI3371800.1"/>
    </source>
</evidence>
<evidence type="ECO:0000313" key="2">
    <source>
        <dbReference type="Proteomes" id="UP000831701"/>
    </source>
</evidence>
<protein>
    <submittedName>
        <fullName evidence="1">Uncharacterized protein</fullName>
    </submittedName>
</protein>
<dbReference type="EMBL" id="CM041536">
    <property type="protein sequence ID" value="KAI3371800.1"/>
    <property type="molecule type" value="Genomic_DNA"/>
</dbReference>
<organism evidence="1 2">
    <name type="scientific">Scortum barcoo</name>
    <name type="common">barcoo grunter</name>
    <dbReference type="NCBI Taxonomy" id="214431"/>
    <lineage>
        <taxon>Eukaryota</taxon>
        <taxon>Metazoa</taxon>
        <taxon>Chordata</taxon>
        <taxon>Craniata</taxon>
        <taxon>Vertebrata</taxon>
        <taxon>Euteleostomi</taxon>
        <taxon>Actinopterygii</taxon>
        <taxon>Neopterygii</taxon>
        <taxon>Teleostei</taxon>
        <taxon>Neoteleostei</taxon>
        <taxon>Acanthomorphata</taxon>
        <taxon>Eupercaria</taxon>
        <taxon>Centrarchiformes</taxon>
        <taxon>Terapontoidei</taxon>
        <taxon>Terapontidae</taxon>
        <taxon>Scortum</taxon>
    </lineage>
</organism>
<comment type="caution">
    <text evidence="1">The sequence shown here is derived from an EMBL/GenBank/DDBJ whole genome shotgun (WGS) entry which is preliminary data.</text>
</comment>
<accession>A0ACB8WVW1</accession>
<keyword evidence="2" id="KW-1185">Reference proteome</keyword>
<proteinExistence type="predicted"/>
<reference evidence="1" key="1">
    <citation type="submission" date="2022-04" db="EMBL/GenBank/DDBJ databases">
        <title>Jade perch genome.</title>
        <authorList>
            <person name="Chao B."/>
        </authorList>
    </citation>
    <scope>NUCLEOTIDE SEQUENCE</scope>
    <source>
        <strain evidence="1">CB-2022</strain>
    </source>
</reference>